<protein>
    <submittedName>
        <fullName evidence="2">Uncharacterized protein</fullName>
    </submittedName>
</protein>
<feature type="compositionally biased region" description="Basic and acidic residues" evidence="1">
    <location>
        <begin position="115"/>
        <end position="132"/>
    </location>
</feature>
<keyword evidence="3" id="KW-1185">Reference proteome</keyword>
<evidence type="ECO:0000313" key="3">
    <source>
        <dbReference type="Proteomes" id="UP001487740"/>
    </source>
</evidence>
<comment type="caution">
    <text evidence="2">The sequence shown here is derived from an EMBL/GenBank/DDBJ whole genome shotgun (WGS) entry which is preliminary data.</text>
</comment>
<dbReference type="Proteomes" id="UP001487740">
    <property type="component" value="Unassembled WGS sequence"/>
</dbReference>
<feature type="compositionally biased region" description="Pro residues" evidence="1">
    <location>
        <begin position="38"/>
        <end position="63"/>
    </location>
</feature>
<feature type="region of interest" description="Disordered" evidence="1">
    <location>
        <begin position="1"/>
        <end position="132"/>
    </location>
</feature>
<organism evidence="2 3">
    <name type="scientific">Scylla paramamosain</name>
    <name type="common">Mud crab</name>
    <dbReference type="NCBI Taxonomy" id="85552"/>
    <lineage>
        <taxon>Eukaryota</taxon>
        <taxon>Metazoa</taxon>
        <taxon>Ecdysozoa</taxon>
        <taxon>Arthropoda</taxon>
        <taxon>Crustacea</taxon>
        <taxon>Multicrustacea</taxon>
        <taxon>Malacostraca</taxon>
        <taxon>Eumalacostraca</taxon>
        <taxon>Eucarida</taxon>
        <taxon>Decapoda</taxon>
        <taxon>Pleocyemata</taxon>
        <taxon>Brachyura</taxon>
        <taxon>Eubrachyura</taxon>
        <taxon>Portunoidea</taxon>
        <taxon>Portunidae</taxon>
        <taxon>Portuninae</taxon>
        <taxon>Scylla</taxon>
    </lineage>
</organism>
<feature type="compositionally biased region" description="Basic and acidic residues" evidence="1">
    <location>
        <begin position="229"/>
        <end position="240"/>
    </location>
</feature>
<evidence type="ECO:0000256" key="1">
    <source>
        <dbReference type="SAM" id="MobiDB-lite"/>
    </source>
</evidence>
<proteinExistence type="predicted"/>
<dbReference type="AlphaFoldDB" id="A0AAW0TC11"/>
<feature type="region of interest" description="Disordered" evidence="1">
    <location>
        <begin position="170"/>
        <end position="245"/>
    </location>
</feature>
<evidence type="ECO:0000313" key="2">
    <source>
        <dbReference type="EMBL" id="KAK8384227.1"/>
    </source>
</evidence>
<sequence>MGAGSAKGVQPEENEDEVDSFSSTSSDQWEREVDTPATPAPPSPVPPPPPAKSKPKPPAPPVEAPKAGTSVARIENEEEKKDKPKKKTTFGFTLRREHHSDKIEDVNDSSDDEGEREREKKARGKLEKEKDKKGFRLFGWRKEEKKTERDGLDDDIDDLEKTFDSLGIVGKNMWAPDGKNERKIEREEAVLSPMRKRKNVKGRGKTATGQVNGSSSGSNASKRTFRFSWETEKQKSPPRDEGDEWEYKAVTPKWLATPMNTCGTSGNTWEHLGTSVNTWEHLGNTWLEGEEDPASNSLSSPLRYDQTEQYILASIERDFAN</sequence>
<reference evidence="2 3" key="1">
    <citation type="submission" date="2023-03" db="EMBL/GenBank/DDBJ databases">
        <title>High-quality genome of Scylla paramamosain provides insights in environmental adaptation.</title>
        <authorList>
            <person name="Zhang L."/>
        </authorList>
    </citation>
    <scope>NUCLEOTIDE SEQUENCE [LARGE SCALE GENOMIC DNA]</scope>
    <source>
        <strain evidence="2">LZ_2023a</strain>
        <tissue evidence="2">Muscle</tissue>
    </source>
</reference>
<feature type="compositionally biased region" description="Basic and acidic residues" evidence="1">
    <location>
        <begin position="178"/>
        <end position="189"/>
    </location>
</feature>
<feature type="compositionally biased region" description="Polar residues" evidence="1">
    <location>
        <begin position="207"/>
        <end position="222"/>
    </location>
</feature>
<gene>
    <name evidence="2" type="ORF">O3P69_009165</name>
</gene>
<accession>A0AAW0TC11</accession>
<name>A0AAW0TC11_SCYPA</name>
<feature type="compositionally biased region" description="Basic and acidic residues" evidence="1">
    <location>
        <begin position="94"/>
        <end position="105"/>
    </location>
</feature>
<feature type="compositionally biased region" description="Basic residues" evidence="1">
    <location>
        <begin position="194"/>
        <end position="204"/>
    </location>
</feature>
<dbReference type="EMBL" id="JARAKH010000035">
    <property type="protein sequence ID" value="KAK8384227.1"/>
    <property type="molecule type" value="Genomic_DNA"/>
</dbReference>